<gene>
    <name evidence="1" type="ORF">ACFPTO_01800</name>
</gene>
<comment type="caution">
    <text evidence="1">The sequence shown here is derived from an EMBL/GenBank/DDBJ whole genome shotgun (WGS) entry which is preliminary data.</text>
</comment>
<keyword evidence="2" id="KW-1185">Reference proteome</keyword>
<reference evidence="2" key="1">
    <citation type="journal article" date="2019" name="Int. J. Syst. Evol. Microbiol.">
        <title>The Global Catalogue of Microorganisms (GCM) 10K type strain sequencing project: providing services to taxonomists for standard genome sequencing and annotation.</title>
        <authorList>
            <consortium name="The Broad Institute Genomics Platform"/>
            <consortium name="The Broad Institute Genome Sequencing Center for Infectious Disease"/>
            <person name="Wu L."/>
            <person name="Ma J."/>
        </authorList>
    </citation>
    <scope>NUCLEOTIDE SEQUENCE [LARGE SCALE GENOMIC DNA]</scope>
    <source>
        <strain evidence="2">CCUG 56042</strain>
    </source>
</reference>
<proteinExistence type="predicted"/>
<evidence type="ECO:0000313" key="2">
    <source>
        <dbReference type="Proteomes" id="UP001596103"/>
    </source>
</evidence>
<dbReference type="RefSeq" id="WP_377709039.1">
    <property type="nucleotide sequence ID" value="NZ_JBHSMP010000006.1"/>
</dbReference>
<accession>A0ABW0J3E3</accession>
<evidence type="ECO:0000313" key="1">
    <source>
        <dbReference type="EMBL" id="MFC5427549.1"/>
    </source>
</evidence>
<protein>
    <recommendedName>
        <fullName evidence="3">HEPN domain-containing protein</fullName>
    </recommendedName>
</protein>
<dbReference type="Proteomes" id="UP001596103">
    <property type="component" value="Unassembled WGS sequence"/>
</dbReference>
<organism evidence="1 2">
    <name type="scientific">Paraburkholderia denitrificans</name>
    <dbReference type="NCBI Taxonomy" id="694025"/>
    <lineage>
        <taxon>Bacteria</taxon>
        <taxon>Pseudomonadati</taxon>
        <taxon>Pseudomonadota</taxon>
        <taxon>Betaproteobacteria</taxon>
        <taxon>Burkholderiales</taxon>
        <taxon>Burkholderiaceae</taxon>
        <taxon>Paraburkholderia</taxon>
    </lineage>
</organism>
<sequence>MSEERDAAPPLLSMRSYFSITHLAAAAQHARAAGMIEASYKQFDGAEALEHKGCVTASLFMSVAAVEAFINELFLDCSVGYTHHLAGLDTATIDRLGRTWTCNNSLVERAGILEKYDMACLLADKTPYSRGSREIQDVAVAIAVRNALMHYKPQSIDLPTDGSPGTIQGKGAWGGLSKTLLGYSLKPNPYATAAQPEFPYRMLAHDFAARAFESTLHFLELFAGYMGMTNPPFRNIAPTLKAR</sequence>
<dbReference type="EMBL" id="JBHSMP010000006">
    <property type="protein sequence ID" value="MFC5427549.1"/>
    <property type="molecule type" value="Genomic_DNA"/>
</dbReference>
<evidence type="ECO:0008006" key="3">
    <source>
        <dbReference type="Google" id="ProtNLM"/>
    </source>
</evidence>
<name>A0ABW0J3E3_9BURK</name>